<evidence type="ECO:0000313" key="2">
    <source>
        <dbReference type="EMBL" id="RTH05934.1"/>
    </source>
</evidence>
<accession>A0A430S0Y1</accession>
<dbReference type="EMBL" id="PEMG01000078">
    <property type="protein sequence ID" value="RTI10551.1"/>
    <property type="molecule type" value="Genomic_DNA"/>
</dbReference>
<dbReference type="Proteomes" id="UP000286734">
    <property type="component" value="Unassembled WGS sequence"/>
</dbReference>
<protein>
    <submittedName>
        <fullName evidence="3">Uncharacterized protein</fullName>
    </submittedName>
</protein>
<comment type="caution">
    <text evidence="3">The sequence shown here is derived from an EMBL/GenBank/DDBJ whole genome shotgun (WGS) entry which is preliminary data.</text>
</comment>
<dbReference type="Proteomes" id="UP000287173">
    <property type="component" value="Unassembled WGS sequence"/>
</dbReference>
<gene>
    <name evidence="4" type="ORF">CSW30_03800</name>
    <name evidence="3" type="ORF">CSW40_03365</name>
    <name evidence="2" type="ORF">CSW47_04200</name>
    <name evidence="1" type="ORF">CSW50_03290</name>
</gene>
<evidence type="ECO:0000313" key="1">
    <source>
        <dbReference type="EMBL" id="RTH04217.1"/>
    </source>
</evidence>
<dbReference type="EMBL" id="PELP01000094">
    <property type="protein sequence ID" value="RTH05934.1"/>
    <property type="molecule type" value="Genomic_DNA"/>
</dbReference>
<evidence type="ECO:0000313" key="4">
    <source>
        <dbReference type="EMBL" id="RTI10551.1"/>
    </source>
</evidence>
<evidence type="ECO:0000313" key="7">
    <source>
        <dbReference type="Proteomes" id="UP000287173"/>
    </source>
</evidence>
<dbReference type="Proteomes" id="UP000286712">
    <property type="component" value="Unassembled WGS sequence"/>
</dbReference>
<name>A0A430S0Y1_THESC</name>
<dbReference type="EMBL" id="PELM01000072">
    <property type="protein sequence ID" value="RTH04217.1"/>
    <property type="molecule type" value="Genomic_DNA"/>
</dbReference>
<evidence type="ECO:0000313" key="3">
    <source>
        <dbReference type="EMBL" id="RTH27226.1"/>
    </source>
</evidence>
<dbReference type="AlphaFoldDB" id="A0A430S0Y1"/>
<organism evidence="3 5">
    <name type="scientific">Thermus scotoductus</name>
    <dbReference type="NCBI Taxonomy" id="37636"/>
    <lineage>
        <taxon>Bacteria</taxon>
        <taxon>Thermotogati</taxon>
        <taxon>Deinococcota</taxon>
        <taxon>Deinococci</taxon>
        <taxon>Thermales</taxon>
        <taxon>Thermaceae</taxon>
        <taxon>Thermus</taxon>
    </lineage>
</organism>
<sequence>MIPPEDYPLYRSQTAVLAAALRLVSRDGYTWHHLQTAPEGRILAALTKLHERHRVLMDPPARHLRREAGLPVAQVLLAPEPKGGVWPLLLLADRKLPGEAMHRVTDPSHPLTWPAWRGEAWRPTYQLHRDERGRWTWRLTEDFYRELLEEALYHAIRGDWPRLVAHLKPMGNLPMFRGVWLQLQEIRRRVMRAWGDRHLRNPEGQWRTPPWRAALEGWPKTPLTPIGMRLYLEPGEGRPRTLGEWLERSRG</sequence>
<evidence type="ECO:0000313" key="6">
    <source>
        <dbReference type="Proteomes" id="UP000286734"/>
    </source>
</evidence>
<evidence type="ECO:0000313" key="5">
    <source>
        <dbReference type="Proteomes" id="UP000286712"/>
    </source>
</evidence>
<dbReference type="EMBL" id="PELW01000069">
    <property type="protein sequence ID" value="RTH27226.1"/>
    <property type="molecule type" value="Genomic_DNA"/>
</dbReference>
<dbReference type="Proteomes" id="UP000288082">
    <property type="component" value="Unassembled WGS sequence"/>
</dbReference>
<proteinExistence type="predicted"/>
<reference evidence="5 6" key="1">
    <citation type="journal article" date="2019" name="Extremophiles">
        <title>Biogeography of thermophiles and predominance of Thermus scotoductus in domestic water heaters.</title>
        <authorList>
            <person name="Wilpiszeski R.L."/>
            <person name="Zhang Z."/>
            <person name="House C.H."/>
        </authorList>
    </citation>
    <scope>NUCLEOTIDE SEQUENCE [LARGE SCALE GENOMIC DNA]</scope>
    <source>
        <strain evidence="4 7">17_S17</strain>
        <strain evidence="3 5">27_S27</strain>
        <strain evidence="2 6">34_S34</strain>
        <strain evidence="1 8">38_S38</strain>
    </source>
</reference>
<evidence type="ECO:0000313" key="8">
    <source>
        <dbReference type="Proteomes" id="UP000288082"/>
    </source>
</evidence>
<dbReference type="RefSeq" id="WP_126187171.1">
    <property type="nucleotide sequence ID" value="NZ_PELM01000072.1"/>
</dbReference>